<protein>
    <recommendedName>
        <fullName evidence="3">DUF2889 domain-containing protein</fullName>
    </recommendedName>
</protein>
<dbReference type="RefSeq" id="WP_046568709.1">
    <property type="nucleotide sequence ID" value="NZ_CP010026.1"/>
</dbReference>
<dbReference type="Pfam" id="PF11136">
    <property type="entry name" value="DUF2889"/>
    <property type="match status" value="1"/>
</dbReference>
<organism evidence="1 2">
    <name type="scientific">Paraburkholderia fungorum</name>
    <dbReference type="NCBI Taxonomy" id="134537"/>
    <lineage>
        <taxon>Bacteria</taxon>
        <taxon>Pseudomonadati</taxon>
        <taxon>Pseudomonadota</taxon>
        <taxon>Betaproteobacteria</taxon>
        <taxon>Burkholderiales</taxon>
        <taxon>Burkholderiaceae</taxon>
        <taxon>Paraburkholderia</taxon>
    </lineage>
</organism>
<dbReference type="GeneID" id="66516937"/>
<reference evidence="1 2" key="1">
    <citation type="journal article" date="2015" name="Genome Announc.">
        <title>Complete genome sequences for 59 burkholderia isolates, both pathogenic and near neighbor.</title>
        <authorList>
            <person name="Johnson S.L."/>
            <person name="Bishop-Lilly K.A."/>
            <person name="Ladner J.T."/>
            <person name="Daligault H.E."/>
            <person name="Davenport K.W."/>
            <person name="Jaissle J."/>
            <person name="Frey K.G."/>
            <person name="Koroleva G.I."/>
            <person name="Bruce D.C."/>
            <person name="Coyne S.R."/>
            <person name="Broomall S.M."/>
            <person name="Li P.E."/>
            <person name="Teshima H."/>
            <person name="Gibbons H.S."/>
            <person name="Palacios G.F."/>
            <person name="Rosenzweig C.N."/>
            <person name="Redden C.L."/>
            <person name="Xu Y."/>
            <person name="Minogue T.D."/>
            <person name="Chain P.S."/>
        </authorList>
    </citation>
    <scope>NUCLEOTIDE SEQUENCE [LARGE SCALE GENOMIC DNA]</scope>
    <source>
        <strain evidence="1 2">ATCC BAA-463</strain>
    </source>
</reference>
<evidence type="ECO:0000313" key="2">
    <source>
        <dbReference type="Proteomes" id="UP000032614"/>
    </source>
</evidence>
<dbReference type="KEGG" id="bfn:OI25_3011"/>
<dbReference type="Proteomes" id="UP000032614">
    <property type="component" value="Chromosome 1"/>
</dbReference>
<dbReference type="EMBL" id="CP010026">
    <property type="protein sequence ID" value="AJZ60100.1"/>
    <property type="molecule type" value="Genomic_DNA"/>
</dbReference>
<dbReference type="AlphaFoldDB" id="A0AAU8THI2"/>
<dbReference type="InterPro" id="IPR021312">
    <property type="entry name" value="DUF2889"/>
</dbReference>
<accession>A0AAU8THI2</accession>
<gene>
    <name evidence="1" type="ORF">OI25_3011</name>
</gene>
<evidence type="ECO:0008006" key="3">
    <source>
        <dbReference type="Google" id="ProtNLM"/>
    </source>
</evidence>
<name>A0AAU8THI2_9BURK</name>
<proteinExistence type="predicted"/>
<sequence>MSSTGNISGNGKRGRRLAHTRTITCRGYELADGLWEVELRLTDVKPDDLVLRSGIRFGGMPIHDMAVRVIFDESMFVREVIATTVGSPYPGTCGNVTPAYEALTGINLMRGFRQMVKQAIPVESGCTHLTELLALAPTTAVQTLVEARKDRKAGEMPYEIGRCHALSSSGAIVQKHYPHWFIAQEK</sequence>
<evidence type="ECO:0000313" key="1">
    <source>
        <dbReference type="EMBL" id="AJZ60100.1"/>
    </source>
</evidence>